<dbReference type="GO" id="GO:0005634">
    <property type="term" value="C:nucleus"/>
    <property type="evidence" value="ECO:0007669"/>
    <property type="project" value="TreeGrafter"/>
</dbReference>
<dbReference type="InterPro" id="IPR011990">
    <property type="entry name" value="TPR-like_helical_dom_sf"/>
</dbReference>
<reference evidence="6" key="2">
    <citation type="submission" date="2025-08" db="UniProtKB">
        <authorList>
            <consortium name="Ensembl"/>
        </authorList>
    </citation>
    <scope>IDENTIFICATION</scope>
</reference>
<reference evidence="6" key="3">
    <citation type="submission" date="2025-09" db="UniProtKB">
        <authorList>
            <consortium name="Ensembl"/>
        </authorList>
    </citation>
    <scope>IDENTIFICATION</scope>
</reference>
<keyword evidence="7" id="KW-1185">Reference proteome</keyword>
<feature type="region of interest" description="Disordered" evidence="4">
    <location>
        <begin position="236"/>
        <end position="258"/>
    </location>
</feature>
<dbReference type="GO" id="GO:0005829">
    <property type="term" value="C:cytosol"/>
    <property type="evidence" value="ECO:0007669"/>
    <property type="project" value="TreeGrafter"/>
</dbReference>
<evidence type="ECO:0000256" key="1">
    <source>
        <dbReference type="ARBA" id="ARBA00022737"/>
    </source>
</evidence>
<proteinExistence type="inferred from homology"/>
<protein>
    <recommendedName>
        <fullName evidence="5">Cns1/TTC4 wheel domain-containing protein</fullName>
    </recommendedName>
</protein>
<evidence type="ECO:0000256" key="3">
    <source>
        <dbReference type="ARBA" id="ARBA00023602"/>
    </source>
</evidence>
<dbReference type="InterPro" id="IPR044059">
    <property type="entry name" value="Csn1/TTC4_wheel"/>
</dbReference>
<dbReference type="Gene3D" id="1.25.40.10">
    <property type="entry name" value="Tetratricopeptide repeat domain"/>
    <property type="match status" value="1"/>
</dbReference>
<evidence type="ECO:0000256" key="4">
    <source>
        <dbReference type="SAM" id="MobiDB-lite"/>
    </source>
</evidence>
<accession>A0A8C5HZG8</accession>
<dbReference type="Pfam" id="PF18972">
    <property type="entry name" value="Wheel"/>
    <property type="match status" value="1"/>
</dbReference>
<evidence type="ECO:0000259" key="5">
    <source>
        <dbReference type="Pfam" id="PF18972"/>
    </source>
</evidence>
<dbReference type="GO" id="GO:0030544">
    <property type="term" value="F:Hsp70 protein binding"/>
    <property type="evidence" value="ECO:0007669"/>
    <property type="project" value="TreeGrafter"/>
</dbReference>
<dbReference type="GO" id="GO:0006457">
    <property type="term" value="P:protein folding"/>
    <property type="evidence" value="ECO:0007669"/>
    <property type="project" value="TreeGrafter"/>
</dbReference>
<dbReference type="AlphaFoldDB" id="A0A8C5HZG8"/>
<dbReference type="PANTHER" id="PTHR46035:SF1">
    <property type="entry name" value="TETRATRICOPEPTIDE REPEAT PROTEIN 4"/>
    <property type="match status" value="1"/>
</dbReference>
<gene>
    <name evidence="6" type="primary">ttc4</name>
</gene>
<dbReference type="GO" id="GO:0051879">
    <property type="term" value="F:Hsp90 protein binding"/>
    <property type="evidence" value="ECO:0007669"/>
    <property type="project" value="InterPro"/>
</dbReference>
<dbReference type="Proteomes" id="UP000694680">
    <property type="component" value="Chromosome 4"/>
</dbReference>
<evidence type="ECO:0000313" key="7">
    <source>
        <dbReference type="Proteomes" id="UP000694680"/>
    </source>
</evidence>
<comment type="similarity">
    <text evidence="3">Belongs to the TTC4 family.</text>
</comment>
<keyword evidence="1" id="KW-0677">Repeat</keyword>
<evidence type="ECO:0000256" key="2">
    <source>
        <dbReference type="ARBA" id="ARBA00022803"/>
    </source>
</evidence>
<reference evidence="6" key="1">
    <citation type="submission" date="2020-06" db="EMBL/GenBank/DDBJ databases">
        <authorList>
            <consortium name="Wellcome Sanger Institute Data Sharing"/>
        </authorList>
    </citation>
    <scope>NUCLEOTIDE SEQUENCE [LARGE SCALE GENOMIC DNA]</scope>
</reference>
<feature type="domain" description="Cns1/TTC4 wheel" evidence="5">
    <location>
        <begin position="279"/>
        <end position="385"/>
    </location>
</feature>
<organism evidence="6 7">
    <name type="scientific">Gouania willdenowi</name>
    <name type="common">Blunt-snouted clingfish</name>
    <name type="synonym">Lepadogaster willdenowi</name>
    <dbReference type="NCBI Taxonomy" id="441366"/>
    <lineage>
        <taxon>Eukaryota</taxon>
        <taxon>Metazoa</taxon>
        <taxon>Chordata</taxon>
        <taxon>Craniata</taxon>
        <taxon>Vertebrata</taxon>
        <taxon>Euteleostomi</taxon>
        <taxon>Actinopterygii</taxon>
        <taxon>Neopterygii</taxon>
        <taxon>Teleostei</taxon>
        <taxon>Neoteleostei</taxon>
        <taxon>Acanthomorphata</taxon>
        <taxon>Ovalentaria</taxon>
        <taxon>Blenniimorphae</taxon>
        <taxon>Blenniiformes</taxon>
        <taxon>Gobiesocoidei</taxon>
        <taxon>Gobiesocidae</taxon>
        <taxon>Gobiesocinae</taxon>
        <taxon>Gouania</taxon>
    </lineage>
</organism>
<dbReference type="Ensembl" id="ENSGWIT00000056326.1">
    <property type="protein sequence ID" value="ENSGWIP00000052179.1"/>
    <property type="gene ID" value="ENSGWIG00000025209.1"/>
</dbReference>
<dbReference type="SMART" id="SM00028">
    <property type="entry name" value="TPR"/>
    <property type="match status" value="3"/>
</dbReference>
<dbReference type="PANTHER" id="PTHR46035">
    <property type="entry name" value="TETRATRICOPEPTIDE REPEAT PROTEIN 4"/>
    <property type="match status" value="1"/>
</dbReference>
<dbReference type="CDD" id="cd21380">
    <property type="entry name" value="CTWD_Cns1"/>
    <property type="match status" value="1"/>
</dbReference>
<evidence type="ECO:0000313" key="6">
    <source>
        <dbReference type="Ensembl" id="ENSGWIP00000052179.1"/>
    </source>
</evidence>
<dbReference type="SUPFAM" id="SSF48452">
    <property type="entry name" value="TPR-like"/>
    <property type="match status" value="1"/>
</dbReference>
<keyword evidence="2" id="KW-0802">TPR repeat</keyword>
<sequence length="397" mass="45540">MASTAVHSDSDDGMDDFMDKFKTQRYRNALSENNWEEEFDKIPMFMKKAPEEIDPQKHPELACIQSILHDEDRPPEEQARVLKDEGNAFFKEKNYQKAVVSYSAGLKKKCGDQELNVVLLTNRAAAHYYLGNIRSALNDAAAATRIKPDHLKALIRGAQCCIDLRRFPEALEWCDQGLRLHSTDTKLRELRASADKHKRAAERDARKAKVKEKKMLGEKEALLAAINDRGIKLYQSVKPPQHGSDSEEEEEESSSTRIAQLSLDGLSSKELTGAQVVLDQQGSLHWPVLLLYPEHQQSDFISAFHEHSCFVDHLTHMFEELPPWDTDRKYLPRNLQLYFEDEGKETLYQIHPETSLLEVLQHKRFFVKAGTPSFIVLVRGSLSFWKQYLSGKKTEKL</sequence>
<dbReference type="InterPro" id="IPR019734">
    <property type="entry name" value="TPR_rpt"/>
</dbReference>
<name>A0A8C5HZG8_GOUWI</name>